<accession>A0A2P2LWU9</accession>
<name>A0A2P2LWU9_RHIMU</name>
<protein>
    <submittedName>
        <fullName evidence="2">Uncharacterized protein</fullName>
    </submittedName>
</protein>
<dbReference type="AlphaFoldDB" id="A0A2P2LWU9"/>
<evidence type="ECO:0000313" key="2">
    <source>
        <dbReference type="EMBL" id="MBX22445.1"/>
    </source>
</evidence>
<feature type="region of interest" description="Disordered" evidence="1">
    <location>
        <begin position="1"/>
        <end position="29"/>
    </location>
</feature>
<organism evidence="2">
    <name type="scientific">Rhizophora mucronata</name>
    <name type="common">Asiatic mangrove</name>
    <dbReference type="NCBI Taxonomy" id="61149"/>
    <lineage>
        <taxon>Eukaryota</taxon>
        <taxon>Viridiplantae</taxon>
        <taxon>Streptophyta</taxon>
        <taxon>Embryophyta</taxon>
        <taxon>Tracheophyta</taxon>
        <taxon>Spermatophyta</taxon>
        <taxon>Magnoliopsida</taxon>
        <taxon>eudicotyledons</taxon>
        <taxon>Gunneridae</taxon>
        <taxon>Pentapetalae</taxon>
        <taxon>rosids</taxon>
        <taxon>fabids</taxon>
        <taxon>Malpighiales</taxon>
        <taxon>Rhizophoraceae</taxon>
        <taxon>Rhizophora</taxon>
    </lineage>
</organism>
<reference evidence="2" key="1">
    <citation type="submission" date="2018-02" db="EMBL/GenBank/DDBJ databases">
        <title>Rhizophora mucronata_Transcriptome.</title>
        <authorList>
            <person name="Meera S.P."/>
            <person name="Sreeshan A."/>
            <person name="Augustine A."/>
        </authorList>
    </citation>
    <scope>NUCLEOTIDE SEQUENCE</scope>
    <source>
        <tissue evidence="2">Leaf</tissue>
    </source>
</reference>
<evidence type="ECO:0000256" key="1">
    <source>
        <dbReference type="SAM" id="MobiDB-lite"/>
    </source>
</evidence>
<proteinExistence type="predicted"/>
<dbReference type="EMBL" id="GGEC01041961">
    <property type="protein sequence ID" value="MBX22445.1"/>
    <property type="molecule type" value="Transcribed_RNA"/>
</dbReference>
<sequence length="44" mass="4837">MPSADQNPQPPTRPEESGDGKRVNRASGIVKRRVCEQARTQGEC</sequence>
<feature type="compositionally biased region" description="Basic and acidic residues" evidence="1">
    <location>
        <begin position="13"/>
        <end position="22"/>
    </location>
</feature>